<organism evidence="2 3">
    <name type="scientific">Bradyrhizobium guangzhouense</name>
    <dbReference type="NCBI Taxonomy" id="1325095"/>
    <lineage>
        <taxon>Bacteria</taxon>
        <taxon>Pseudomonadati</taxon>
        <taxon>Pseudomonadota</taxon>
        <taxon>Alphaproteobacteria</taxon>
        <taxon>Hyphomicrobiales</taxon>
        <taxon>Nitrobacteraceae</taxon>
        <taxon>Bradyrhizobium</taxon>
    </lineage>
</organism>
<dbReference type="Proteomes" id="UP000288972">
    <property type="component" value="Chromosome"/>
</dbReference>
<reference evidence="2 3" key="1">
    <citation type="submission" date="2018-06" db="EMBL/GenBank/DDBJ databases">
        <title>Comparative genomics of rhizobia nodulating Arachis hypogaea in China.</title>
        <authorList>
            <person name="Li Y."/>
        </authorList>
    </citation>
    <scope>NUCLEOTIDE SEQUENCE [LARGE SCALE GENOMIC DNA]</scope>
    <source>
        <strain evidence="2 3">CCBAU 51670</strain>
    </source>
</reference>
<evidence type="ECO:0000313" key="3">
    <source>
        <dbReference type="Proteomes" id="UP000288972"/>
    </source>
</evidence>
<dbReference type="GO" id="GO:0015074">
    <property type="term" value="P:DNA integration"/>
    <property type="evidence" value="ECO:0007669"/>
    <property type="project" value="InterPro"/>
</dbReference>
<gene>
    <name evidence="2" type="ORF">XH91_28180</name>
</gene>
<dbReference type="Gene3D" id="3.30.420.10">
    <property type="entry name" value="Ribonuclease H-like superfamily/Ribonuclease H"/>
    <property type="match status" value="1"/>
</dbReference>
<proteinExistence type="predicted"/>
<protein>
    <recommendedName>
        <fullName evidence="1">Integrase catalytic domain-containing protein</fullName>
    </recommendedName>
</protein>
<sequence length="160" mass="18414">MKFDTKQFAPTPTLPTRPNEAWAIDFAMLDQDRRALVMMVVDVGTRRPLSATVCLPIVDDVVATMRRLVRRSGRPQEVWLDAGFRADPMLQAWAREHSVLLVYTPAGLPRMNNPAERILHHLASFLHGRCFPELMELGHEIERWRQSYKTAVRTIPEVNQ</sequence>
<dbReference type="SUPFAM" id="SSF53098">
    <property type="entry name" value="Ribonuclease H-like"/>
    <property type="match status" value="1"/>
</dbReference>
<dbReference type="EMBL" id="CP030053">
    <property type="protein sequence ID" value="QAU48852.1"/>
    <property type="molecule type" value="Genomic_DNA"/>
</dbReference>
<dbReference type="AlphaFoldDB" id="A0AAE6CAQ0"/>
<accession>A0AAE6CAQ0</accession>
<dbReference type="PROSITE" id="PS50994">
    <property type="entry name" value="INTEGRASE"/>
    <property type="match status" value="1"/>
</dbReference>
<dbReference type="InterPro" id="IPR001584">
    <property type="entry name" value="Integrase_cat-core"/>
</dbReference>
<dbReference type="RefSeq" id="WP_128953609.1">
    <property type="nucleotide sequence ID" value="NZ_CP030053.1"/>
</dbReference>
<dbReference type="InterPro" id="IPR012337">
    <property type="entry name" value="RNaseH-like_sf"/>
</dbReference>
<dbReference type="KEGG" id="bgz:XH91_28180"/>
<dbReference type="PANTHER" id="PTHR47515">
    <property type="entry name" value="LOW CALCIUM RESPONSE LOCUS PROTEIN T"/>
    <property type="match status" value="1"/>
</dbReference>
<name>A0AAE6CAQ0_9BRAD</name>
<feature type="domain" description="Integrase catalytic" evidence="1">
    <location>
        <begin position="14"/>
        <end position="160"/>
    </location>
</feature>
<evidence type="ECO:0000313" key="2">
    <source>
        <dbReference type="EMBL" id="QAU48852.1"/>
    </source>
</evidence>
<dbReference type="PANTHER" id="PTHR47515:SF2">
    <property type="entry name" value="INTEGRASE CORE DOMAIN PROTEIN"/>
    <property type="match status" value="1"/>
</dbReference>
<dbReference type="InterPro" id="IPR036397">
    <property type="entry name" value="RNaseH_sf"/>
</dbReference>
<evidence type="ECO:0000259" key="1">
    <source>
        <dbReference type="PROSITE" id="PS50994"/>
    </source>
</evidence>
<dbReference type="GO" id="GO:0003676">
    <property type="term" value="F:nucleic acid binding"/>
    <property type="evidence" value="ECO:0007669"/>
    <property type="project" value="InterPro"/>
</dbReference>